<feature type="region of interest" description="Disordered" evidence="1">
    <location>
        <begin position="53"/>
        <end position="72"/>
    </location>
</feature>
<gene>
    <name evidence="2" type="ORF">RF679_03810</name>
</gene>
<dbReference type="RefSeq" id="WP_309482892.1">
    <property type="nucleotide sequence ID" value="NZ_CP133720.1"/>
</dbReference>
<organism evidence="2 3">
    <name type="scientific">Undibacterium cyanobacteriorum</name>
    <dbReference type="NCBI Taxonomy" id="3073561"/>
    <lineage>
        <taxon>Bacteria</taxon>
        <taxon>Pseudomonadati</taxon>
        <taxon>Pseudomonadota</taxon>
        <taxon>Betaproteobacteria</taxon>
        <taxon>Burkholderiales</taxon>
        <taxon>Oxalobacteraceae</taxon>
        <taxon>Undibacterium</taxon>
    </lineage>
</organism>
<proteinExistence type="predicted"/>
<keyword evidence="3" id="KW-1185">Reference proteome</keyword>
<sequence>MFNHNPSSKTIVQSILSLSALCFVLFSILAHRQNTTAPTHLFDTKPPSYQTFAKPNTDELKPIEPSTQKRASTSFNEEFRLRPLSQTCGLPLLPTVSMDRNSENIAIKEMNGWIECRNRWSQVLHTARLQQNKNGEYKPNTVQANEFKALIADEKNALQQANGIYVEWKRNSEKFKQHLNFRRHLYTEASPQ</sequence>
<dbReference type="Proteomes" id="UP001181355">
    <property type="component" value="Chromosome"/>
</dbReference>
<evidence type="ECO:0000313" key="3">
    <source>
        <dbReference type="Proteomes" id="UP001181355"/>
    </source>
</evidence>
<accession>A0ABY9RJL7</accession>
<reference evidence="2" key="1">
    <citation type="submission" date="2023-09" db="EMBL/GenBank/DDBJ databases">
        <title>Undibacterium sp. 20NA77.5 isolated from freshwater.</title>
        <authorList>
            <person name="Le V."/>
            <person name="Ko S.-R."/>
            <person name="Ahn C.-Y."/>
            <person name="Oh H.-M."/>
        </authorList>
    </citation>
    <scope>NUCLEOTIDE SEQUENCE</scope>
    <source>
        <strain evidence="2">20NA77.5</strain>
    </source>
</reference>
<name>A0ABY9RJL7_9BURK</name>
<evidence type="ECO:0008006" key="4">
    <source>
        <dbReference type="Google" id="ProtNLM"/>
    </source>
</evidence>
<dbReference type="EMBL" id="CP133720">
    <property type="protein sequence ID" value="WMW81413.1"/>
    <property type="molecule type" value="Genomic_DNA"/>
</dbReference>
<evidence type="ECO:0000256" key="1">
    <source>
        <dbReference type="SAM" id="MobiDB-lite"/>
    </source>
</evidence>
<evidence type="ECO:0000313" key="2">
    <source>
        <dbReference type="EMBL" id="WMW81413.1"/>
    </source>
</evidence>
<protein>
    <recommendedName>
        <fullName evidence="4">Lysozyme inhibitor LprI N-terminal domain-containing protein</fullName>
    </recommendedName>
</protein>